<dbReference type="STRING" id="1391627.SAMN05216464_109210"/>
<proteinExistence type="predicted"/>
<dbReference type="OrthoDB" id="894278at2"/>
<feature type="transmembrane region" description="Helical" evidence="1">
    <location>
        <begin position="170"/>
        <end position="190"/>
    </location>
</feature>
<sequence length="297" mass="34810">MKSRFLFPSYFRIIGLIMALPGFILGYFVVFGDYKIPGFALKLRDKGYLDRAEYENFTNELALALVVIGLGFIAFSKMKREDELTARIRLNSLYWAILVNFIFYGFCLFVAALNINESIMNTAFIDSDRFMAYNLFLPLLIFIIRFYYLIHKKRNEYQVSKLYFLPHKPYNTIGKVLSILLTIPTIYALFDLNGDSKLDIVCYFLPFVYLLWIYSKEKVEDEYINSMRLEAMQIAVYVNYAILLVSNVFCYGLLFLFIQVLNLFTIPLIFVIIFQYRLFRLSRQTGNKSGNLNMGLL</sequence>
<keyword evidence="3" id="KW-1185">Reference proteome</keyword>
<feature type="transmembrane region" description="Helical" evidence="1">
    <location>
        <begin position="234"/>
        <end position="254"/>
    </location>
</feature>
<reference evidence="2 3" key="1">
    <citation type="submission" date="2016-10" db="EMBL/GenBank/DDBJ databases">
        <authorList>
            <person name="de Groot N.N."/>
        </authorList>
    </citation>
    <scope>NUCLEOTIDE SEQUENCE [LARGE SCALE GENOMIC DNA]</scope>
    <source>
        <strain evidence="2 3">47C3B</strain>
    </source>
</reference>
<keyword evidence="1" id="KW-1133">Transmembrane helix</keyword>
<feature type="transmembrane region" description="Helical" evidence="1">
    <location>
        <begin position="130"/>
        <end position="150"/>
    </location>
</feature>
<accession>A0A1G7FTK1</accession>
<keyword evidence="1" id="KW-0472">Membrane</keyword>
<feature type="transmembrane region" description="Helical" evidence="1">
    <location>
        <begin position="260"/>
        <end position="279"/>
    </location>
</feature>
<gene>
    <name evidence="2" type="ORF">SAMN05216464_109210</name>
</gene>
<dbReference type="RefSeq" id="WP_091151623.1">
    <property type="nucleotide sequence ID" value="NZ_FNAI01000009.1"/>
</dbReference>
<feature type="transmembrane region" description="Helical" evidence="1">
    <location>
        <begin position="12"/>
        <end position="31"/>
    </location>
</feature>
<organism evidence="2 3">
    <name type="scientific">Mucilaginibacter pineti</name>
    <dbReference type="NCBI Taxonomy" id="1391627"/>
    <lineage>
        <taxon>Bacteria</taxon>
        <taxon>Pseudomonadati</taxon>
        <taxon>Bacteroidota</taxon>
        <taxon>Sphingobacteriia</taxon>
        <taxon>Sphingobacteriales</taxon>
        <taxon>Sphingobacteriaceae</taxon>
        <taxon>Mucilaginibacter</taxon>
    </lineage>
</organism>
<evidence type="ECO:0000256" key="1">
    <source>
        <dbReference type="SAM" id="Phobius"/>
    </source>
</evidence>
<name>A0A1G7FTK1_9SPHI</name>
<keyword evidence="1" id="KW-0812">Transmembrane</keyword>
<dbReference type="AlphaFoldDB" id="A0A1G7FTK1"/>
<evidence type="ECO:0000313" key="2">
    <source>
        <dbReference type="EMBL" id="SDE79233.1"/>
    </source>
</evidence>
<dbReference type="Proteomes" id="UP000199072">
    <property type="component" value="Unassembled WGS sequence"/>
</dbReference>
<dbReference type="EMBL" id="FNAI01000009">
    <property type="protein sequence ID" value="SDE79233.1"/>
    <property type="molecule type" value="Genomic_DNA"/>
</dbReference>
<feature type="transmembrane region" description="Helical" evidence="1">
    <location>
        <begin position="57"/>
        <end position="75"/>
    </location>
</feature>
<protein>
    <submittedName>
        <fullName evidence="2">Uncharacterized protein</fullName>
    </submittedName>
</protein>
<feature type="transmembrane region" description="Helical" evidence="1">
    <location>
        <begin position="196"/>
        <end position="214"/>
    </location>
</feature>
<feature type="transmembrane region" description="Helical" evidence="1">
    <location>
        <begin position="95"/>
        <end position="115"/>
    </location>
</feature>
<evidence type="ECO:0000313" key="3">
    <source>
        <dbReference type="Proteomes" id="UP000199072"/>
    </source>
</evidence>